<feature type="transmembrane region" description="Helical" evidence="1">
    <location>
        <begin position="44"/>
        <end position="67"/>
    </location>
</feature>
<dbReference type="EMBL" id="OX597822">
    <property type="protein sequence ID" value="CAI9728327.1"/>
    <property type="molecule type" value="Genomic_DNA"/>
</dbReference>
<dbReference type="Proteomes" id="UP001162480">
    <property type="component" value="Chromosome 9"/>
</dbReference>
<proteinExistence type="predicted"/>
<gene>
    <name evidence="2" type="ORF">OCTVUL_1B019325</name>
</gene>
<keyword evidence="1" id="KW-0472">Membrane</keyword>
<organism evidence="2 3">
    <name type="scientific">Octopus vulgaris</name>
    <name type="common">Common octopus</name>
    <dbReference type="NCBI Taxonomy" id="6645"/>
    <lineage>
        <taxon>Eukaryota</taxon>
        <taxon>Metazoa</taxon>
        <taxon>Spiralia</taxon>
        <taxon>Lophotrochozoa</taxon>
        <taxon>Mollusca</taxon>
        <taxon>Cephalopoda</taxon>
        <taxon>Coleoidea</taxon>
        <taxon>Octopodiformes</taxon>
        <taxon>Octopoda</taxon>
        <taxon>Incirrata</taxon>
        <taxon>Octopodidae</taxon>
        <taxon>Octopus</taxon>
    </lineage>
</organism>
<dbReference type="AlphaFoldDB" id="A0AA36B7V4"/>
<name>A0AA36B7V4_OCTVU</name>
<evidence type="ECO:0000256" key="1">
    <source>
        <dbReference type="SAM" id="Phobius"/>
    </source>
</evidence>
<keyword evidence="3" id="KW-1185">Reference proteome</keyword>
<feature type="transmembrane region" description="Helical" evidence="1">
    <location>
        <begin position="79"/>
        <end position="102"/>
    </location>
</feature>
<reference evidence="2" key="1">
    <citation type="submission" date="2023-08" db="EMBL/GenBank/DDBJ databases">
        <authorList>
            <person name="Alioto T."/>
            <person name="Alioto T."/>
            <person name="Gomez Garrido J."/>
        </authorList>
    </citation>
    <scope>NUCLEOTIDE SEQUENCE</scope>
</reference>
<keyword evidence="1" id="KW-1133">Transmembrane helix</keyword>
<accession>A0AA36B7V4</accession>
<evidence type="ECO:0000313" key="3">
    <source>
        <dbReference type="Proteomes" id="UP001162480"/>
    </source>
</evidence>
<protein>
    <submittedName>
        <fullName evidence="2">Tetraspanin-15-like isoform X2</fullName>
    </submittedName>
</protein>
<keyword evidence="1" id="KW-0812">Transmembrane</keyword>
<sequence length="203" mass="22807">MAPNQDTAQQKMLEAEKHRNPHLMKHPCKPLCANTAYSCNKLWLFLYTLLYVFVGITLLIIGVWAEVERRKYGALNNLMSLPVALLLSVGLIIFINAILGLVGTFQEHVILLKVGDFPRYSCGYNVRRNLTVETNKIIHTDGCTSLLRRLLVLRLDIVGMAGLGSAIPQIIGFLLGYYFIRRVEEYRTWYCVGVIGSSSSANS</sequence>
<dbReference type="PRINTS" id="PR00259">
    <property type="entry name" value="TMFOUR"/>
</dbReference>
<evidence type="ECO:0000313" key="2">
    <source>
        <dbReference type="EMBL" id="CAI9728327.1"/>
    </source>
</evidence>
<feature type="transmembrane region" description="Helical" evidence="1">
    <location>
        <begin position="157"/>
        <end position="180"/>
    </location>
</feature>